<evidence type="ECO:0000256" key="6">
    <source>
        <dbReference type="ARBA" id="ARBA00009541"/>
    </source>
</evidence>
<comment type="cofactor">
    <cofactor evidence="4">
        <name>Zn(2+)</name>
        <dbReference type="ChEBI" id="CHEBI:29105"/>
    </cofactor>
</comment>
<evidence type="ECO:0000256" key="12">
    <source>
        <dbReference type="PIRSR" id="PIRSR001461-1"/>
    </source>
</evidence>
<feature type="binding site" evidence="10 14">
    <location>
        <begin position="147"/>
        <end position="150"/>
    </location>
    <ligand>
        <name>substrate</name>
    </ligand>
</feature>
<feature type="binding site" evidence="10 14">
    <location>
        <position position="67"/>
    </location>
    <ligand>
        <name>substrate</name>
    </ligand>
</feature>
<evidence type="ECO:0000256" key="4">
    <source>
        <dbReference type="ARBA" id="ARBA00001947"/>
    </source>
</evidence>
<dbReference type="GO" id="GO:0006098">
    <property type="term" value="P:pentose-phosphate shunt"/>
    <property type="evidence" value="ECO:0007669"/>
    <property type="project" value="UniProtKB-UniRule"/>
</dbReference>
<comment type="catalytic activity">
    <reaction evidence="1 10 11">
        <text>D-ribulose 5-phosphate = D-xylulose 5-phosphate</text>
        <dbReference type="Rhea" id="RHEA:13677"/>
        <dbReference type="ChEBI" id="CHEBI:57737"/>
        <dbReference type="ChEBI" id="CHEBI:58121"/>
        <dbReference type="EC" id="5.1.3.1"/>
    </reaction>
</comment>
<feature type="binding site" evidence="14">
    <location>
        <position position="182"/>
    </location>
    <ligand>
        <name>substrate</name>
    </ligand>
</feature>
<protein>
    <recommendedName>
        <fullName evidence="7 10">Ribulose-phosphate 3-epimerase</fullName>
        <ecNumber evidence="7 10">5.1.3.1</ecNumber>
    </recommendedName>
</protein>
<dbReference type="PIRSF" id="PIRSF001461">
    <property type="entry name" value="RPE"/>
    <property type="match status" value="1"/>
</dbReference>
<dbReference type="Proteomes" id="UP000255523">
    <property type="component" value="Unassembled WGS sequence"/>
</dbReference>
<dbReference type="GO" id="GO:0005737">
    <property type="term" value="C:cytoplasm"/>
    <property type="evidence" value="ECO:0007669"/>
    <property type="project" value="UniProtKB-ARBA"/>
</dbReference>
<dbReference type="GeneID" id="77461384"/>
<comment type="cofactor">
    <cofactor evidence="10 13">
        <name>a divalent metal cation</name>
        <dbReference type="ChEBI" id="CHEBI:60240"/>
    </cofactor>
    <text evidence="10 13">Binds 1 divalent metal cation per subunit.</text>
</comment>
<keyword evidence="13" id="KW-0464">Manganese</keyword>
<keyword evidence="13" id="KW-0170">Cobalt</keyword>
<dbReference type="NCBIfam" id="TIGR01163">
    <property type="entry name" value="rpe"/>
    <property type="match status" value="1"/>
</dbReference>
<dbReference type="RefSeq" id="WP_022788909.1">
    <property type="nucleotide sequence ID" value="NZ_UHFX01000003.1"/>
</dbReference>
<name>A0A380LL29_9FIRM</name>
<evidence type="ECO:0000256" key="5">
    <source>
        <dbReference type="ARBA" id="ARBA00001954"/>
    </source>
</evidence>
<evidence type="ECO:0000256" key="13">
    <source>
        <dbReference type="PIRSR" id="PIRSR001461-2"/>
    </source>
</evidence>
<feature type="active site" description="Proton donor" evidence="10 12">
    <location>
        <position position="180"/>
    </location>
</feature>
<sequence>MNERIIAPSVLSLDYSKMTEQISILNQSKAKWLHFDVMDGHFVPNITFGPDILKGFKKSAHQLLDVHLMVTDPEKYAPIFIEAGAGCVTFHTEAFDNDLQRISALLKKNHEMGVLTGIVVKPDTPIELFESLLDQVDIVLIMSVEPGFGGQSFMESVLSKVVWLKQKKEEKQYAYRIEIDGGINLNTFQKAVEAGCDTLVAGSFVFKGDICANIEELLK</sequence>
<dbReference type="NCBIfam" id="NF004076">
    <property type="entry name" value="PRK05581.1-4"/>
    <property type="match status" value="1"/>
</dbReference>
<comment type="cofactor">
    <cofactor evidence="5">
        <name>Fe(2+)</name>
        <dbReference type="ChEBI" id="CHEBI:29033"/>
    </cofactor>
</comment>
<evidence type="ECO:0000313" key="15">
    <source>
        <dbReference type="EMBL" id="SUO03532.1"/>
    </source>
</evidence>
<evidence type="ECO:0000256" key="8">
    <source>
        <dbReference type="ARBA" id="ARBA00022723"/>
    </source>
</evidence>
<dbReference type="FunFam" id="3.20.20.70:FF:000004">
    <property type="entry name" value="Ribulose-phosphate 3-epimerase"/>
    <property type="match status" value="1"/>
</dbReference>
<evidence type="ECO:0000256" key="2">
    <source>
        <dbReference type="ARBA" id="ARBA00001936"/>
    </source>
</evidence>
<comment type="function">
    <text evidence="10">Catalyzes the reversible epimerization of D-ribulose 5-phosphate to D-xylulose 5-phosphate.</text>
</comment>
<dbReference type="PANTHER" id="PTHR11749">
    <property type="entry name" value="RIBULOSE-5-PHOSPHATE-3-EPIMERASE"/>
    <property type="match status" value="1"/>
</dbReference>
<dbReference type="EMBL" id="UHFX01000003">
    <property type="protein sequence ID" value="SUO03532.1"/>
    <property type="molecule type" value="Genomic_DNA"/>
</dbReference>
<gene>
    <name evidence="15" type="primary">rpe_1</name>
    <name evidence="10" type="synonym">rpe</name>
    <name evidence="15" type="ORF">NCTC11087_00396</name>
</gene>
<feature type="binding site" evidence="10">
    <location>
        <begin position="180"/>
        <end position="182"/>
    </location>
    <ligand>
        <name>substrate</name>
    </ligand>
</feature>
<accession>A0A380LL29</accession>
<dbReference type="EC" id="5.1.3.1" evidence="7 10"/>
<evidence type="ECO:0000256" key="10">
    <source>
        <dbReference type="HAMAP-Rule" id="MF_02227"/>
    </source>
</evidence>
<dbReference type="GO" id="GO:0019323">
    <property type="term" value="P:pentose catabolic process"/>
    <property type="evidence" value="ECO:0007669"/>
    <property type="project" value="UniProtKB-UniRule"/>
</dbReference>
<dbReference type="SUPFAM" id="SSF51366">
    <property type="entry name" value="Ribulose-phoshate binding barrel"/>
    <property type="match status" value="1"/>
</dbReference>
<feature type="binding site" evidence="10 13">
    <location>
        <position position="180"/>
    </location>
    <ligand>
        <name>a divalent metal cation</name>
        <dbReference type="ChEBI" id="CHEBI:60240"/>
    </ligand>
</feature>
<evidence type="ECO:0000256" key="3">
    <source>
        <dbReference type="ARBA" id="ARBA00001941"/>
    </source>
</evidence>
<organism evidence="15 16">
    <name type="scientific">Faecalicoccus pleomorphus</name>
    <dbReference type="NCBI Taxonomy" id="1323"/>
    <lineage>
        <taxon>Bacteria</taxon>
        <taxon>Bacillati</taxon>
        <taxon>Bacillota</taxon>
        <taxon>Erysipelotrichia</taxon>
        <taxon>Erysipelotrichales</taxon>
        <taxon>Erysipelotrichaceae</taxon>
        <taxon>Faecalicoccus</taxon>
    </lineage>
</organism>
<keyword evidence="13" id="KW-0862">Zinc</keyword>
<reference evidence="15 16" key="1">
    <citation type="submission" date="2018-06" db="EMBL/GenBank/DDBJ databases">
        <authorList>
            <consortium name="Pathogen Informatics"/>
            <person name="Doyle S."/>
        </authorList>
    </citation>
    <scope>NUCLEOTIDE SEQUENCE [LARGE SCALE GENOMIC DNA]</scope>
    <source>
        <strain evidence="15 16">NCTC11087</strain>
    </source>
</reference>
<dbReference type="GO" id="GO:0046872">
    <property type="term" value="F:metal ion binding"/>
    <property type="evidence" value="ECO:0007669"/>
    <property type="project" value="UniProtKB-UniRule"/>
</dbReference>
<dbReference type="InterPro" id="IPR013785">
    <property type="entry name" value="Aldolase_TIM"/>
</dbReference>
<feature type="binding site" evidence="10 14">
    <location>
        <position position="9"/>
    </location>
    <ligand>
        <name>substrate</name>
    </ligand>
</feature>
<dbReference type="Pfam" id="PF00834">
    <property type="entry name" value="Ribul_P_3_epim"/>
    <property type="match status" value="1"/>
</dbReference>
<feature type="active site" description="Proton acceptor" evidence="10 12">
    <location>
        <position position="36"/>
    </location>
</feature>
<comment type="similarity">
    <text evidence="6 10 11">Belongs to the ribulose-phosphate 3-epimerase family.</text>
</comment>
<comment type="cofactor">
    <cofactor evidence="3">
        <name>Co(2+)</name>
        <dbReference type="ChEBI" id="CHEBI:48828"/>
    </cofactor>
</comment>
<evidence type="ECO:0000256" key="7">
    <source>
        <dbReference type="ARBA" id="ARBA00013188"/>
    </source>
</evidence>
<dbReference type="CDD" id="cd00429">
    <property type="entry name" value="RPE"/>
    <property type="match status" value="1"/>
</dbReference>
<evidence type="ECO:0000256" key="14">
    <source>
        <dbReference type="PIRSR" id="PIRSR001461-3"/>
    </source>
</evidence>
<dbReference type="Gene3D" id="3.20.20.70">
    <property type="entry name" value="Aldolase class I"/>
    <property type="match status" value="1"/>
</dbReference>
<comment type="pathway">
    <text evidence="10">Carbohydrate degradation.</text>
</comment>
<proteinExistence type="inferred from homology"/>
<dbReference type="InterPro" id="IPR011060">
    <property type="entry name" value="RibuloseP-bd_barrel"/>
</dbReference>
<keyword evidence="9 10" id="KW-0413">Isomerase</keyword>
<dbReference type="PROSITE" id="PS01086">
    <property type="entry name" value="RIBUL_P_3_EPIMER_2"/>
    <property type="match status" value="1"/>
</dbReference>
<evidence type="ECO:0000256" key="1">
    <source>
        <dbReference type="ARBA" id="ARBA00001782"/>
    </source>
</evidence>
<dbReference type="AlphaFoldDB" id="A0A380LL29"/>
<keyword evidence="16" id="KW-1185">Reference proteome</keyword>
<dbReference type="InterPro" id="IPR000056">
    <property type="entry name" value="Ribul_P_3_epim-like"/>
</dbReference>
<evidence type="ECO:0000313" key="16">
    <source>
        <dbReference type="Proteomes" id="UP000255523"/>
    </source>
</evidence>
<keyword evidence="10 11" id="KW-0119">Carbohydrate metabolism</keyword>
<dbReference type="OrthoDB" id="1645589at2"/>
<dbReference type="HAMAP" id="MF_02227">
    <property type="entry name" value="RPE"/>
    <property type="match status" value="1"/>
</dbReference>
<dbReference type="GO" id="GO:0004750">
    <property type="term" value="F:D-ribulose-phosphate 3-epimerase activity"/>
    <property type="evidence" value="ECO:0007669"/>
    <property type="project" value="UniProtKB-UniRule"/>
</dbReference>
<evidence type="ECO:0000256" key="11">
    <source>
        <dbReference type="PIRNR" id="PIRNR001461"/>
    </source>
</evidence>
<feature type="binding site" evidence="10 13">
    <location>
        <position position="67"/>
    </location>
    <ligand>
        <name>a divalent metal cation</name>
        <dbReference type="ChEBI" id="CHEBI:60240"/>
    </ligand>
</feature>
<feature type="binding site" evidence="10 14">
    <location>
        <begin position="202"/>
        <end position="203"/>
    </location>
    <ligand>
        <name>substrate</name>
    </ligand>
</feature>
<feature type="binding site" evidence="10 13">
    <location>
        <position position="36"/>
    </location>
    <ligand>
        <name>a divalent metal cation</name>
        <dbReference type="ChEBI" id="CHEBI:60240"/>
    </ligand>
</feature>
<feature type="binding site" evidence="10 13">
    <location>
        <position position="34"/>
    </location>
    <ligand>
        <name>a divalent metal cation</name>
        <dbReference type="ChEBI" id="CHEBI:60240"/>
    </ligand>
</feature>
<evidence type="ECO:0000256" key="9">
    <source>
        <dbReference type="ARBA" id="ARBA00023235"/>
    </source>
</evidence>
<comment type="cofactor">
    <cofactor evidence="2">
        <name>Mn(2+)</name>
        <dbReference type="ChEBI" id="CHEBI:29035"/>
    </cofactor>
</comment>
<dbReference type="PROSITE" id="PS01085">
    <property type="entry name" value="RIBUL_P_3_EPIMER_1"/>
    <property type="match status" value="1"/>
</dbReference>
<keyword evidence="8 10" id="KW-0479">Metal-binding</keyword>
<dbReference type="InterPro" id="IPR026019">
    <property type="entry name" value="Ribul_P_3_epim"/>
</dbReference>